<dbReference type="EMBL" id="FMWJ01000029">
    <property type="protein sequence ID" value="SCZ72370.1"/>
    <property type="molecule type" value="Genomic_DNA"/>
</dbReference>
<reference evidence="3" key="1">
    <citation type="submission" date="2016-10" db="EMBL/GenBank/DDBJ databases">
        <authorList>
            <person name="Varghese N."/>
            <person name="Submissions S."/>
        </authorList>
    </citation>
    <scope>NUCLEOTIDE SEQUENCE [LARGE SCALE GENOMIC DNA]</scope>
    <source>
        <strain evidence="3">ATCC 29999</strain>
    </source>
</reference>
<dbReference type="Pfam" id="PF20295">
    <property type="entry name" value="MC8"/>
    <property type="match status" value="1"/>
</dbReference>
<accession>A0A1G5RF03</accession>
<keyword evidence="1" id="KW-1133">Transmembrane helix</keyword>
<evidence type="ECO:0000313" key="3">
    <source>
        <dbReference type="Proteomes" id="UP000183223"/>
    </source>
</evidence>
<dbReference type="RefSeq" id="WP_049584236.1">
    <property type="nucleotide sequence ID" value="NZ_CAWQXX010000052.1"/>
</dbReference>
<dbReference type="Proteomes" id="UP000183223">
    <property type="component" value="Unassembled WGS sequence"/>
</dbReference>
<dbReference type="InterPro" id="IPR046895">
    <property type="entry name" value="ABC-3C_MC8"/>
</dbReference>
<dbReference type="GeneID" id="45657121"/>
<feature type="transmembrane region" description="Helical" evidence="1">
    <location>
        <begin position="43"/>
        <end position="64"/>
    </location>
</feature>
<evidence type="ECO:0000256" key="1">
    <source>
        <dbReference type="SAM" id="Phobius"/>
    </source>
</evidence>
<name>A0A1G5RF03_PHOLU</name>
<organism evidence="2 3">
    <name type="scientific">Photorhabdus luminescens</name>
    <name type="common">Xenorhabdus luminescens</name>
    <dbReference type="NCBI Taxonomy" id="29488"/>
    <lineage>
        <taxon>Bacteria</taxon>
        <taxon>Pseudomonadati</taxon>
        <taxon>Pseudomonadota</taxon>
        <taxon>Gammaproteobacteria</taxon>
        <taxon>Enterobacterales</taxon>
        <taxon>Morganellaceae</taxon>
        <taxon>Photorhabdus</taxon>
    </lineage>
</organism>
<dbReference type="OrthoDB" id="7066945at2"/>
<gene>
    <name evidence="2" type="ORF">SAMN02982990_04025</name>
</gene>
<evidence type="ECO:0000313" key="2">
    <source>
        <dbReference type="EMBL" id="SCZ72370.1"/>
    </source>
</evidence>
<keyword evidence="1" id="KW-0812">Transmembrane</keyword>
<sequence>MLRPTKHSHPDKTVINVALIILSRLKGLRIENYSDLLSYTKKAVSGGDVLFLPALNFLFIMGIIEYRPKTDAIEYVANNNETV</sequence>
<keyword evidence="3" id="KW-1185">Reference proteome</keyword>
<keyword evidence="1" id="KW-0472">Membrane</keyword>
<proteinExistence type="predicted"/>
<dbReference type="AlphaFoldDB" id="A0A1G5RF03"/>
<protein>
    <submittedName>
        <fullName evidence="2">Uncharacterized protein</fullName>
    </submittedName>
</protein>